<dbReference type="InterPro" id="IPR016874">
    <property type="entry name" value="TcmP-like"/>
</dbReference>
<dbReference type="Pfam" id="PF04072">
    <property type="entry name" value="LCM"/>
    <property type="match status" value="1"/>
</dbReference>
<dbReference type="PIRSF" id="PIRSF028177">
    <property type="entry name" value="Polyketide_synth_Omtfrase_TcmP"/>
    <property type="match status" value="1"/>
</dbReference>
<evidence type="ECO:0000256" key="2">
    <source>
        <dbReference type="ARBA" id="ARBA00022679"/>
    </source>
</evidence>
<evidence type="ECO:0000256" key="1">
    <source>
        <dbReference type="ARBA" id="ARBA00022603"/>
    </source>
</evidence>
<dbReference type="PANTHER" id="PTHR43619">
    <property type="entry name" value="S-ADENOSYL-L-METHIONINE-DEPENDENT METHYLTRANSFERASE YKTD-RELATED"/>
    <property type="match status" value="1"/>
</dbReference>
<protein>
    <submittedName>
        <fullName evidence="3">Polyketide synthesis methyltransferase</fullName>
    </submittedName>
</protein>
<dbReference type="Gene3D" id="3.40.50.150">
    <property type="entry name" value="Vaccinia Virus protein VP39"/>
    <property type="match status" value="1"/>
</dbReference>
<dbReference type="InterPro" id="IPR029063">
    <property type="entry name" value="SAM-dependent_MTases_sf"/>
</dbReference>
<keyword evidence="1 3" id="KW-0489">Methyltransferase</keyword>
<dbReference type="PANTHER" id="PTHR43619:SF2">
    <property type="entry name" value="S-ADENOSYL-L-METHIONINE-DEPENDENT METHYLTRANSFERASES SUPERFAMILY PROTEIN"/>
    <property type="match status" value="1"/>
</dbReference>
<dbReference type="InterPro" id="IPR007213">
    <property type="entry name" value="Ppm1/Ppm2/Tcmp"/>
</dbReference>
<evidence type="ECO:0000313" key="4">
    <source>
        <dbReference type="Proteomes" id="UP000466997"/>
    </source>
</evidence>
<dbReference type="Proteomes" id="UP000466997">
    <property type="component" value="Chromosome"/>
</dbReference>
<evidence type="ECO:0000313" key="3">
    <source>
        <dbReference type="EMBL" id="BBX14762.1"/>
    </source>
</evidence>
<dbReference type="EMBL" id="AP022562">
    <property type="protein sequence ID" value="BBX14762.1"/>
    <property type="molecule type" value="Genomic_DNA"/>
</dbReference>
<reference evidence="3 4" key="1">
    <citation type="journal article" date="2019" name="Emerg. Microbes Infect.">
        <title>Comprehensive subspecies identification of 175 nontuberculous mycobacteria species based on 7547 genomic profiles.</title>
        <authorList>
            <person name="Matsumoto Y."/>
            <person name="Kinjo T."/>
            <person name="Motooka D."/>
            <person name="Nabeya D."/>
            <person name="Jung N."/>
            <person name="Uechi K."/>
            <person name="Horii T."/>
            <person name="Iida T."/>
            <person name="Fujita J."/>
            <person name="Nakamura S."/>
        </authorList>
    </citation>
    <scope>NUCLEOTIDE SEQUENCE [LARGE SCALE GENOMIC DNA]</scope>
    <source>
        <strain evidence="3 4">JCM 6391</strain>
    </source>
</reference>
<sequence>MPVKGIRLADVADKIPVDLHGAAQTMLTTLYLKALDADFDSPVLGDRYAKEAVERIDFDWDALKAPGRWAPLVTVRTAQYDIWARQFLAAHRRATVIHLGCGLDARVFRIDPGPEVTWYDVDQPPVIALREQIYPDRPGYHLMATSATDPSWLDEIPADRPVLLLAEGISMYLTESDGVTLLQSVVDRFPAGELQIDFYNWFGIKSQKTHRLQRQSGATLHWAVNSPDDILDSVDGLRLLAAANLFDAETFGRVPAGFRRSARVARALPPLRTMLQYHRYAFGPVS</sequence>
<dbReference type="AlphaFoldDB" id="A0A7I7JUJ3"/>
<keyword evidence="2 3" id="KW-0808">Transferase</keyword>
<proteinExistence type="predicted"/>
<name>A0A7I7JUJ3_9MYCO</name>
<organism evidence="3 4">
    <name type="scientific">Mycobacterium novum</name>
    <dbReference type="NCBI Taxonomy" id="2492438"/>
    <lineage>
        <taxon>Bacteria</taxon>
        <taxon>Bacillati</taxon>
        <taxon>Actinomycetota</taxon>
        <taxon>Actinomycetes</taxon>
        <taxon>Mycobacteriales</taxon>
        <taxon>Mycobacteriaceae</taxon>
        <taxon>Mycobacterium</taxon>
    </lineage>
</organism>
<keyword evidence="4" id="KW-1185">Reference proteome</keyword>
<dbReference type="GO" id="GO:0032259">
    <property type="term" value="P:methylation"/>
    <property type="evidence" value="ECO:0007669"/>
    <property type="project" value="UniProtKB-KW"/>
</dbReference>
<dbReference type="KEGG" id="mnm:MNVM_38430"/>
<dbReference type="GO" id="GO:0008168">
    <property type="term" value="F:methyltransferase activity"/>
    <property type="evidence" value="ECO:0007669"/>
    <property type="project" value="UniProtKB-KW"/>
</dbReference>
<accession>A0A7I7JUJ3</accession>
<gene>
    <name evidence="3" type="ORF">MNVM_38430</name>
</gene>
<dbReference type="SUPFAM" id="SSF53335">
    <property type="entry name" value="S-adenosyl-L-methionine-dependent methyltransferases"/>
    <property type="match status" value="1"/>
</dbReference>